<dbReference type="PANTHER" id="PTHR24300">
    <property type="entry name" value="CYTOCHROME P450 508A4-RELATED"/>
    <property type="match status" value="1"/>
</dbReference>
<evidence type="ECO:0000256" key="16">
    <source>
        <dbReference type="SAM" id="SignalP"/>
    </source>
</evidence>
<organism>
    <name type="scientific">Culex quinquefasciatus</name>
    <name type="common">Southern house mosquito</name>
    <name type="synonym">Culex pungens</name>
    <dbReference type="NCBI Taxonomy" id="7176"/>
    <lineage>
        <taxon>Eukaryota</taxon>
        <taxon>Metazoa</taxon>
        <taxon>Ecdysozoa</taxon>
        <taxon>Arthropoda</taxon>
        <taxon>Hexapoda</taxon>
        <taxon>Insecta</taxon>
        <taxon>Pterygota</taxon>
        <taxon>Neoptera</taxon>
        <taxon>Endopterygota</taxon>
        <taxon>Diptera</taxon>
        <taxon>Nematocera</taxon>
        <taxon>Culicoidea</taxon>
        <taxon>Culicidae</taxon>
        <taxon>Culicinae</taxon>
        <taxon>Culicini</taxon>
        <taxon>Culex</taxon>
        <taxon>Culex</taxon>
    </lineage>
</organism>
<evidence type="ECO:0000256" key="6">
    <source>
        <dbReference type="ARBA" id="ARBA00022617"/>
    </source>
</evidence>
<keyword evidence="12 15" id="KW-0503">Monooxygenase</keyword>
<dbReference type="InterPro" id="IPR017972">
    <property type="entry name" value="Cyt_P450_CS"/>
</dbReference>
<comment type="subcellular location">
    <subcellularLocation>
        <location evidence="4">Endoplasmic reticulum membrane</location>
        <topology evidence="4">Peripheral membrane protein</topology>
    </subcellularLocation>
    <subcellularLocation>
        <location evidence="3">Microsome membrane</location>
        <topology evidence="3">Peripheral membrane protein</topology>
    </subcellularLocation>
</comment>
<sequence>MLWIFGFALFLFLLWVDTIKPSKYPPGPRWMPWFGNTFKLRMLARKYGGQHGVFDYLSQTYNSAVIGFRMGRERGVAIRGYTLARQALISEDLQGRPDNYFARLRTGGKRLGVTFVDGDHGEEQRNFVVRTLKELGMGRSRMNDLIQRELHELIQIIDETTGPIQPNRLLQLSVINVLWTLATGERIERHDDHLQSLLDVLKKRSTMFDIAGGLLNQMPWLRFVARNWSGYNILVDFNRQLISFFSNTIQKHNESYTDEVSSNDLIYAYMREIRKHSTNPNSNFTEDQMIMTILDLFIAGANNTSTIVDLLLIMMVNRPDIQAKVHKEIDQHSDPIRWTDHSQLPYVEAVIMEVQRYFHLAAISGPRRAIRDCQLGGYRIPKDTSIFVDLKSVHMDADYWNDPEVFRPERFLGEDGTLANTERLLSFSLGKRRCLGEALARACIFNYFAGILQQFTVELPDGEDIMPSLL</sequence>
<dbReference type="PRINTS" id="PR00463">
    <property type="entry name" value="EP450I"/>
</dbReference>
<feature type="signal peptide" evidence="16">
    <location>
        <begin position="1"/>
        <end position="18"/>
    </location>
</feature>
<evidence type="ECO:0000256" key="14">
    <source>
        <dbReference type="PIRSR" id="PIRSR602401-1"/>
    </source>
</evidence>
<dbReference type="VEuPathDB" id="VectorBase:CPIJ014942"/>
<dbReference type="FunCoup" id="B0X5V5">
    <property type="interactions" value="27"/>
</dbReference>
<comment type="function">
    <text evidence="2">May be involved in the metabolism of insect hormones and in the breakdown of synthetic insecticides.</text>
</comment>
<dbReference type="GO" id="GO:0005506">
    <property type="term" value="F:iron ion binding"/>
    <property type="evidence" value="ECO:0007669"/>
    <property type="project" value="InterPro"/>
</dbReference>
<keyword evidence="6 14" id="KW-0349">Heme</keyword>
<evidence type="ECO:0000256" key="15">
    <source>
        <dbReference type="RuleBase" id="RU000461"/>
    </source>
</evidence>
<dbReference type="GO" id="GO:0005789">
    <property type="term" value="C:endoplasmic reticulum membrane"/>
    <property type="evidence" value="ECO:0007669"/>
    <property type="project" value="UniProtKB-SubCell"/>
</dbReference>
<dbReference type="CDD" id="cd20651">
    <property type="entry name" value="CYP15A1-like"/>
    <property type="match status" value="1"/>
</dbReference>
<reference evidence="17" key="1">
    <citation type="submission" date="2007-03" db="EMBL/GenBank/DDBJ databases">
        <title>Annotation of Culex pipiens quinquefasciatus.</title>
        <authorList>
            <consortium name="The Broad Institute Genome Sequencing Platform"/>
            <person name="Atkinson P.W."/>
            <person name="Hemingway J."/>
            <person name="Christensen B.M."/>
            <person name="Higgs S."/>
            <person name="Kodira C."/>
            <person name="Hannick L."/>
            <person name="Megy K."/>
            <person name="O'Leary S."/>
            <person name="Pearson M."/>
            <person name="Haas B.J."/>
            <person name="Mauceli E."/>
            <person name="Wortman J.R."/>
            <person name="Lee N.H."/>
            <person name="Guigo R."/>
            <person name="Stanke M."/>
            <person name="Alvarado L."/>
            <person name="Amedeo P."/>
            <person name="Antoine C.H."/>
            <person name="Arensburger P."/>
            <person name="Bidwell S.L."/>
            <person name="Crawford M."/>
            <person name="Camaro F."/>
            <person name="Devon K."/>
            <person name="Engels R."/>
            <person name="Hammond M."/>
            <person name="Howarth C."/>
            <person name="Koehrsen M."/>
            <person name="Lawson D."/>
            <person name="Montgomery P."/>
            <person name="Nene V."/>
            <person name="Nusbaum C."/>
            <person name="Puiu D."/>
            <person name="Romero-Severson J."/>
            <person name="Severson D.W."/>
            <person name="Shumway M."/>
            <person name="Sisk P."/>
            <person name="Stolte C."/>
            <person name="Zeng Q."/>
            <person name="Eisenstadt E."/>
            <person name="Fraser-Liggett C."/>
            <person name="Strausberg R."/>
            <person name="Galagan J."/>
            <person name="Birren B."/>
            <person name="Collins F.H."/>
        </authorList>
    </citation>
    <scope>NUCLEOTIDE SEQUENCE [LARGE SCALE GENOMIC DNA]</scope>
    <source>
        <strain evidence="17">JHB</strain>
    </source>
</reference>
<dbReference type="KEGG" id="cqu:CpipJ_CPIJ014942"/>
<evidence type="ECO:0000256" key="2">
    <source>
        <dbReference type="ARBA" id="ARBA00003690"/>
    </source>
</evidence>
<dbReference type="InterPro" id="IPR002401">
    <property type="entry name" value="Cyt_P450_E_grp-I"/>
</dbReference>
<reference evidence="18" key="2">
    <citation type="submission" date="2021-02" db="UniProtKB">
        <authorList>
            <consortium name="EnsemblMetazoa"/>
        </authorList>
    </citation>
    <scope>IDENTIFICATION</scope>
    <source>
        <strain evidence="18">JHB</strain>
    </source>
</reference>
<dbReference type="OrthoDB" id="3934656at2759"/>
<dbReference type="InterPro" id="IPR036396">
    <property type="entry name" value="Cyt_P450_sf"/>
</dbReference>
<accession>B0X5V5</accession>
<keyword evidence="16" id="KW-0732">Signal</keyword>
<dbReference type="Gene3D" id="1.10.630.10">
    <property type="entry name" value="Cytochrome P450"/>
    <property type="match status" value="1"/>
</dbReference>
<dbReference type="VEuPathDB" id="VectorBase:CQUJHB004401"/>
<evidence type="ECO:0000256" key="3">
    <source>
        <dbReference type="ARBA" id="ARBA00004174"/>
    </source>
</evidence>
<dbReference type="PRINTS" id="PR00385">
    <property type="entry name" value="P450"/>
</dbReference>
<dbReference type="GO" id="GO:0006805">
    <property type="term" value="P:xenobiotic metabolic process"/>
    <property type="evidence" value="ECO:0007669"/>
    <property type="project" value="TreeGrafter"/>
</dbReference>
<evidence type="ECO:0000313" key="18">
    <source>
        <dbReference type="EnsemblMetazoa" id="CPIJ014942-PA"/>
    </source>
</evidence>
<dbReference type="EMBL" id="DS232396">
    <property type="protein sequence ID" value="EDS41086.1"/>
    <property type="molecule type" value="Genomic_DNA"/>
</dbReference>
<keyword evidence="13" id="KW-0472">Membrane</keyword>
<keyword evidence="10 15" id="KW-0560">Oxidoreductase</keyword>
<dbReference type="GO" id="GO:0020037">
    <property type="term" value="F:heme binding"/>
    <property type="evidence" value="ECO:0007669"/>
    <property type="project" value="InterPro"/>
</dbReference>
<evidence type="ECO:0000256" key="9">
    <source>
        <dbReference type="ARBA" id="ARBA00022848"/>
    </source>
</evidence>
<protein>
    <submittedName>
        <fullName evidence="17">Cytochrome P450</fullName>
    </submittedName>
</protein>
<keyword evidence="9" id="KW-0492">Microsome</keyword>
<evidence type="ECO:0000256" key="11">
    <source>
        <dbReference type="ARBA" id="ARBA00023004"/>
    </source>
</evidence>
<evidence type="ECO:0000256" key="13">
    <source>
        <dbReference type="ARBA" id="ARBA00023136"/>
    </source>
</evidence>
<evidence type="ECO:0000256" key="7">
    <source>
        <dbReference type="ARBA" id="ARBA00022723"/>
    </source>
</evidence>
<keyword evidence="7 14" id="KW-0479">Metal-binding</keyword>
<comment type="cofactor">
    <cofactor evidence="1 14">
        <name>heme</name>
        <dbReference type="ChEBI" id="CHEBI:30413"/>
    </cofactor>
</comment>
<dbReference type="GO" id="GO:0016712">
    <property type="term" value="F:oxidoreductase activity, acting on paired donors, with incorporation or reduction of molecular oxygen, reduced flavin or flavoprotein as one donor, and incorporation of one atom of oxygen"/>
    <property type="evidence" value="ECO:0007669"/>
    <property type="project" value="TreeGrafter"/>
</dbReference>
<dbReference type="FunFam" id="1.10.630.10:FF:000238">
    <property type="entry name" value="Cytochrome P450 2A6"/>
    <property type="match status" value="1"/>
</dbReference>
<dbReference type="GO" id="GO:0006082">
    <property type="term" value="P:organic acid metabolic process"/>
    <property type="evidence" value="ECO:0007669"/>
    <property type="project" value="TreeGrafter"/>
</dbReference>
<dbReference type="GO" id="GO:0008395">
    <property type="term" value="F:steroid hydroxylase activity"/>
    <property type="evidence" value="ECO:0007669"/>
    <property type="project" value="TreeGrafter"/>
</dbReference>
<evidence type="ECO:0000256" key="12">
    <source>
        <dbReference type="ARBA" id="ARBA00023033"/>
    </source>
</evidence>
<evidence type="ECO:0000256" key="5">
    <source>
        <dbReference type="ARBA" id="ARBA00010617"/>
    </source>
</evidence>
<dbReference type="EnsemblMetazoa" id="CPIJ014942-RA">
    <property type="protein sequence ID" value="CPIJ014942-PA"/>
    <property type="gene ID" value="CPIJ014942"/>
</dbReference>
<dbReference type="Proteomes" id="UP000002320">
    <property type="component" value="Unassembled WGS sequence"/>
</dbReference>
<evidence type="ECO:0000256" key="4">
    <source>
        <dbReference type="ARBA" id="ARBA00004406"/>
    </source>
</evidence>
<dbReference type="PROSITE" id="PS00086">
    <property type="entry name" value="CYTOCHROME_P450"/>
    <property type="match status" value="1"/>
</dbReference>
<dbReference type="InterPro" id="IPR001128">
    <property type="entry name" value="Cyt_P450"/>
</dbReference>
<name>B0X5V5_CULQU</name>
<keyword evidence="19" id="KW-1185">Reference proteome</keyword>
<evidence type="ECO:0000256" key="8">
    <source>
        <dbReference type="ARBA" id="ARBA00022824"/>
    </source>
</evidence>
<dbReference type="InterPro" id="IPR050182">
    <property type="entry name" value="Cytochrome_P450_fam2"/>
</dbReference>
<dbReference type="Pfam" id="PF00067">
    <property type="entry name" value="p450"/>
    <property type="match status" value="1"/>
</dbReference>
<feature type="chain" id="PRO_5011409035" evidence="16">
    <location>
        <begin position="19"/>
        <end position="470"/>
    </location>
</feature>
<dbReference type="AlphaFoldDB" id="B0X5V5"/>
<evidence type="ECO:0000313" key="19">
    <source>
        <dbReference type="Proteomes" id="UP000002320"/>
    </source>
</evidence>
<evidence type="ECO:0000313" key="17">
    <source>
        <dbReference type="EMBL" id="EDS41086.1"/>
    </source>
</evidence>
<keyword evidence="11 14" id="KW-0408">Iron</keyword>
<feature type="binding site" description="axial binding residue" evidence="14">
    <location>
        <position position="434"/>
    </location>
    <ligand>
        <name>heme</name>
        <dbReference type="ChEBI" id="CHEBI:30413"/>
    </ligand>
    <ligandPart>
        <name>Fe</name>
        <dbReference type="ChEBI" id="CHEBI:18248"/>
    </ligandPart>
</feature>
<dbReference type="InParanoid" id="B0X5V5"/>
<evidence type="ECO:0000256" key="10">
    <source>
        <dbReference type="ARBA" id="ARBA00023002"/>
    </source>
</evidence>
<dbReference type="OMA" id="SSVESWW"/>
<dbReference type="eggNOG" id="KOG0156">
    <property type="taxonomic scope" value="Eukaryota"/>
</dbReference>
<dbReference type="PANTHER" id="PTHR24300:SF376">
    <property type="entry name" value="CYTOCHROME P450 15A1"/>
    <property type="match status" value="1"/>
</dbReference>
<dbReference type="STRING" id="7176.B0X5V5"/>
<evidence type="ECO:0000256" key="1">
    <source>
        <dbReference type="ARBA" id="ARBA00001971"/>
    </source>
</evidence>
<comment type="similarity">
    <text evidence="5 15">Belongs to the cytochrome P450 family.</text>
</comment>
<keyword evidence="8" id="KW-0256">Endoplasmic reticulum</keyword>
<dbReference type="SUPFAM" id="SSF48264">
    <property type="entry name" value="Cytochrome P450"/>
    <property type="match status" value="1"/>
</dbReference>
<proteinExistence type="inferred from homology"/>
<dbReference type="HOGENOM" id="CLU_001570_22_0_1"/>
<gene>
    <name evidence="18" type="primary">6048056</name>
    <name evidence="17" type="ORF">CpipJ_CPIJ014942</name>
</gene>